<dbReference type="InterPro" id="IPR000182">
    <property type="entry name" value="GNAT_dom"/>
</dbReference>
<proteinExistence type="predicted"/>
<evidence type="ECO:0000313" key="2">
    <source>
        <dbReference type="EMBL" id="SDI45166.1"/>
    </source>
</evidence>
<reference evidence="3" key="1">
    <citation type="submission" date="2016-10" db="EMBL/GenBank/DDBJ databases">
        <authorList>
            <person name="Varghese N."/>
            <person name="Submissions S."/>
        </authorList>
    </citation>
    <scope>NUCLEOTIDE SEQUENCE [LARGE SCALE GENOMIC DNA]</scope>
    <source>
        <strain evidence="3">DSM 8344</strain>
    </source>
</reference>
<gene>
    <name evidence="2" type="ORF">SAMN05443529_1403</name>
</gene>
<dbReference type="SUPFAM" id="SSF55729">
    <property type="entry name" value="Acyl-CoA N-acyltransferases (Nat)"/>
    <property type="match status" value="1"/>
</dbReference>
<dbReference type="Gene3D" id="3.40.630.30">
    <property type="match status" value="1"/>
</dbReference>
<dbReference type="Pfam" id="PF00583">
    <property type="entry name" value="Acetyltransf_1"/>
    <property type="match status" value="1"/>
</dbReference>
<dbReference type="RefSeq" id="WP_092335659.1">
    <property type="nucleotide sequence ID" value="NZ_FNCP01000040.1"/>
</dbReference>
<dbReference type="Proteomes" id="UP000198656">
    <property type="component" value="Unassembled WGS sequence"/>
</dbReference>
<name>A0A1G8KP53_9FIRM</name>
<keyword evidence="2" id="KW-0808">Transferase</keyword>
<evidence type="ECO:0000259" key="1">
    <source>
        <dbReference type="PROSITE" id="PS51186"/>
    </source>
</evidence>
<organism evidence="2 3">
    <name type="scientific">Desulfosporosinus hippei DSM 8344</name>
    <dbReference type="NCBI Taxonomy" id="1121419"/>
    <lineage>
        <taxon>Bacteria</taxon>
        <taxon>Bacillati</taxon>
        <taxon>Bacillota</taxon>
        <taxon>Clostridia</taxon>
        <taxon>Eubacteriales</taxon>
        <taxon>Desulfitobacteriaceae</taxon>
        <taxon>Desulfosporosinus</taxon>
    </lineage>
</organism>
<dbReference type="GO" id="GO:0016747">
    <property type="term" value="F:acyltransferase activity, transferring groups other than amino-acyl groups"/>
    <property type="evidence" value="ECO:0007669"/>
    <property type="project" value="InterPro"/>
</dbReference>
<dbReference type="STRING" id="1121419.SAMN05443529_1403"/>
<dbReference type="AlphaFoldDB" id="A0A1G8KP53"/>
<dbReference type="InterPro" id="IPR016181">
    <property type="entry name" value="Acyl_CoA_acyltransferase"/>
</dbReference>
<feature type="domain" description="N-acetyltransferase" evidence="1">
    <location>
        <begin position="173"/>
        <end position="318"/>
    </location>
</feature>
<dbReference type="OrthoDB" id="1550635at2"/>
<accession>A0A1G8KP53</accession>
<keyword evidence="3" id="KW-1185">Reference proteome</keyword>
<sequence>MQIIDFIHEHIEQATLLAKASYAEEWARVTVLPQNITIPDLSGFAGNCLGVAAFELDKMVGFLCCYSPFNNAFGSTKARGVFSPIYGNCSITENRGAIYARMYQTAAEKWARAGASSHAICLYAGNTTVQEQFFRYGFGLRCVDAIRPMDALNVSPYLDVEYTELIGEKRFYLRTLDVLLDEHMATSPTFIRRYTKTEDEFAQEMHESKDRYFAAKSNEEIIAFLKVSDESENFITGMPDMQNICGAFCLPQYRGKGIFQNLINHAISILKSEGYTRLGVDFESLNPNADRFWNKYFMAYTNSLVRRIDEVALKRGTL</sequence>
<dbReference type="EMBL" id="FNCP01000040">
    <property type="protein sequence ID" value="SDI45166.1"/>
    <property type="molecule type" value="Genomic_DNA"/>
</dbReference>
<evidence type="ECO:0000313" key="3">
    <source>
        <dbReference type="Proteomes" id="UP000198656"/>
    </source>
</evidence>
<dbReference type="CDD" id="cd04301">
    <property type="entry name" value="NAT_SF"/>
    <property type="match status" value="1"/>
</dbReference>
<dbReference type="PROSITE" id="PS51186">
    <property type="entry name" value="GNAT"/>
    <property type="match status" value="1"/>
</dbReference>
<protein>
    <submittedName>
        <fullName evidence="2">Acetyltransferase (GNAT) family protein</fullName>
    </submittedName>
</protein>